<accession>A0A061S6F2</accession>
<sequence length="28" mass="3346">MLTRCLICRIERPRETVKLATWGVRSQE</sequence>
<name>A0A061S6F2_9CHLO</name>
<proteinExistence type="predicted"/>
<reference evidence="1" key="1">
    <citation type="submission" date="2014-05" db="EMBL/GenBank/DDBJ databases">
        <title>The transcriptome of the halophilic microalga Tetraselmis sp. GSL018 isolated from the Great Salt Lake, Utah.</title>
        <authorList>
            <person name="Jinkerson R.E."/>
            <person name="D'Adamo S."/>
            <person name="Posewitz M.C."/>
        </authorList>
    </citation>
    <scope>NUCLEOTIDE SEQUENCE</scope>
    <source>
        <strain evidence="1">GSL018</strain>
    </source>
</reference>
<evidence type="ECO:0000313" key="1">
    <source>
        <dbReference type="EMBL" id="JAC79838.1"/>
    </source>
</evidence>
<organism evidence="1">
    <name type="scientific">Tetraselmis sp. GSL018</name>
    <dbReference type="NCBI Taxonomy" id="582737"/>
    <lineage>
        <taxon>Eukaryota</taxon>
        <taxon>Viridiplantae</taxon>
        <taxon>Chlorophyta</taxon>
        <taxon>core chlorophytes</taxon>
        <taxon>Chlorodendrophyceae</taxon>
        <taxon>Chlorodendrales</taxon>
        <taxon>Chlorodendraceae</taxon>
        <taxon>Tetraselmis</taxon>
    </lineage>
</organism>
<protein>
    <submittedName>
        <fullName evidence="1">Uncharacterized protein</fullName>
    </submittedName>
</protein>
<dbReference type="AlphaFoldDB" id="A0A061S6F2"/>
<gene>
    <name evidence="1" type="ORF">TSPGSL018_11726</name>
</gene>
<dbReference type="EMBL" id="GBEZ01005472">
    <property type="protein sequence ID" value="JAC79838.1"/>
    <property type="molecule type" value="Transcribed_RNA"/>
</dbReference>